<sequence>MLIPPYAILYIMAPALLILDRKLLLNDGRIIQMKVWRLPEASPERPHGLKYSLFFGRPGQRIVGYDNEAGKGDHRHYGKREEPYSFSSLQQLIADFEEDVRREMTK</sequence>
<gene>
    <name evidence="1" type="ORF">M0654_17450</name>
</gene>
<dbReference type="RefSeq" id="WP_248684185.1">
    <property type="nucleotide sequence ID" value="NZ_JALPRY010000019.1"/>
</dbReference>
<evidence type="ECO:0000313" key="2">
    <source>
        <dbReference type="Proteomes" id="UP001202827"/>
    </source>
</evidence>
<name>A0ABT0IV59_9HYPH</name>
<dbReference type="Pfam" id="PF20126">
    <property type="entry name" value="TumE"/>
    <property type="match status" value="1"/>
</dbReference>
<accession>A0ABT0IV59</accession>
<evidence type="ECO:0000313" key="1">
    <source>
        <dbReference type="EMBL" id="MCK8781769.1"/>
    </source>
</evidence>
<dbReference type="InterPro" id="IPR045397">
    <property type="entry name" value="TumE-like"/>
</dbReference>
<keyword evidence="2" id="KW-1185">Reference proteome</keyword>
<dbReference type="EMBL" id="JALPRY010000019">
    <property type="protein sequence ID" value="MCK8781769.1"/>
    <property type="molecule type" value="Genomic_DNA"/>
</dbReference>
<dbReference type="Proteomes" id="UP001202827">
    <property type="component" value="Unassembled WGS sequence"/>
</dbReference>
<protein>
    <submittedName>
        <fullName evidence="1">DUF6516 family protein</fullName>
    </submittedName>
</protein>
<organism evidence="1 2">
    <name type="scientific">Neorhizobium turbinariae</name>
    <dbReference type="NCBI Taxonomy" id="2937795"/>
    <lineage>
        <taxon>Bacteria</taxon>
        <taxon>Pseudomonadati</taxon>
        <taxon>Pseudomonadota</taxon>
        <taxon>Alphaproteobacteria</taxon>
        <taxon>Hyphomicrobiales</taxon>
        <taxon>Rhizobiaceae</taxon>
        <taxon>Rhizobium/Agrobacterium group</taxon>
        <taxon>Neorhizobium</taxon>
    </lineage>
</organism>
<proteinExistence type="predicted"/>
<reference evidence="1 2" key="1">
    <citation type="submission" date="2022-04" db="EMBL/GenBank/DDBJ databases">
        <title>Rhizobium coralii sp. nov., isolated from coral Turbinaria peltata.</title>
        <authorList>
            <person name="Sun H."/>
        </authorList>
    </citation>
    <scope>NUCLEOTIDE SEQUENCE [LARGE SCALE GENOMIC DNA]</scope>
    <source>
        <strain evidence="1 2">NTR19</strain>
    </source>
</reference>
<comment type="caution">
    <text evidence="1">The sequence shown here is derived from an EMBL/GenBank/DDBJ whole genome shotgun (WGS) entry which is preliminary data.</text>
</comment>